<evidence type="ECO:0000313" key="4">
    <source>
        <dbReference type="Proteomes" id="UP000627521"/>
    </source>
</evidence>
<feature type="compositionally biased region" description="Basic and acidic residues" evidence="1">
    <location>
        <begin position="258"/>
        <end position="276"/>
    </location>
</feature>
<dbReference type="EMBL" id="JACXXH010000005">
    <property type="protein sequence ID" value="MBD3863944.1"/>
    <property type="molecule type" value="Genomic_DNA"/>
</dbReference>
<dbReference type="InterPro" id="IPR036779">
    <property type="entry name" value="LysM_dom_sf"/>
</dbReference>
<dbReference type="Proteomes" id="UP000627521">
    <property type="component" value="Unassembled WGS sequence"/>
</dbReference>
<dbReference type="PANTHER" id="PTHR33734">
    <property type="entry name" value="LYSM DOMAIN-CONTAINING GPI-ANCHORED PROTEIN 2"/>
    <property type="match status" value="1"/>
</dbReference>
<accession>A0ABR8LUU5</accession>
<dbReference type="PANTHER" id="PTHR33734:SF22">
    <property type="entry name" value="MEMBRANE-BOUND LYTIC MUREIN TRANSGLYCOSYLASE D"/>
    <property type="match status" value="1"/>
</dbReference>
<sequence length="325" mass="36297">MKNLLFVLILLTITTGFSQDIEEEFLPIEVEGKEAFMSTKTGEYVFKSHADTNPEELTTTPSGVVYNDITYHTVVQGETLSSISKKHDIGVDQIVQDNKLSNNALSLGQKIKLVKRTLVPSSSPVISYVGEERIIARLPVGESPATLPPPPVPTQNNNLAKPAPKKNNYSKPNILPLVVEEDVIVQEEDSAEVIAAKKQLEEAKRQLELAKQKAVLKEEDKAKLEETKSVLEEEDIVTKKVNTKLETEKDVLEEEVEANTKTEVTEDKSEKASDKTDEIPEYHVVVKGDNLYSLSKKYNTTVEKLSKLNDIKFNNLKIGQKLKLK</sequence>
<evidence type="ECO:0000256" key="1">
    <source>
        <dbReference type="SAM" id="MobiDB-lite"/>
    </source>
</evidence>
<evidence type="ECO:0000259" key="2">
    <source>
        <dbReference type="PROSITE" id="PS51782"/>
    </source>
</evidence>
<feature type="region of interest" description="Disordered" evidence="1">
    <location>
        <begin position="252"/>
        <end position="276"/>
    </location>
</feature>
<dbReference type="InterPro" id="IPR018392">
    <property type="entry name" value="LysM"/>
</dbReference>
<organism evidence="3 4">
    <name type="scientific">Olleya marilimosa</name>
    <dbReference type="NCBI Taxonomy" id="272164"/>
    <lineage>
        <taxon>Bacteria</taxon>
        <taxon>Pseudomonadati</taxon>
        <taxon>Bacteroidota</taxon>
        <taxon>Flavobacteriia</taxon>
        <taxon>Flavobacteriales</taxon>
        <taxon>Flavobacteriaceae</taxon>
    </lineage>
</organism>
<dbReference type="Gene3D" id="3.10.350.10">
    <property type="entry name" value="LysM domain"/>
    <property type="match status" value="2"/>
</dbReference>
<name>A0ABR8LUU5_9FLAO</name>
<dbReference type="SMART" id="SM00257">
    <property type="entry name" value="LysM"/>
    <property type="match status" value="2"/>
</dbReference>
<dbReference type="PROSITE" id="PS51782">
    <property type="entry name" value="LYSM"/>
    <property type="match status" value="2"/>
</dbReference>
<dbReference type="SUPFAM" id="SSF54106">
    <property type="entry name" value="LysM domain"/>
    <property type="match status" value="2"/>
</dbReference>
<comment type="caution">
    <text evidence="3">The sequence shown here is derived from an EMBL/GenBank/DDBJ whole genome shotgun (WGS) entry which is preliminary data.</text>
</comment>
<feature type="compositionally biased region" description="Low complexity" evidence="1">
    <location>
        <begin position="156"/>
        <end position="167"/>
    </location>
</feature>
<protein>
    <submittedName>
        <fullName evidence="3">LysM peptidoglycan-binding domain-containing protein</fullName>
    </submittedName>
</protein>
<feature type="domain" description="LysM" evidence="2">
    <location>
        <begin position="281"/>
        <end position="324"/>
    </location>
</feature>
<reference evidence="3 4" key="1">
    <citation type="submission" date="2020-09" db="EMBL/GenBank/DDBJ databases">
        <title>Bacillus nautilus sp. nov., Chryseoglobus crepusculi sp. nov, and Psychrobacter noctis sp. nov., isolated from deep-sea sponges from the equatorial Atlantic.</title>
        <authorList>
            <person name="Stennett H.L."/>
            <person name="Williams S.E."/>
        </authorList>
    </citation>
    <scope>NUCLEOTIDE SEQUENCE [LARGE SCALE GENOMIC DNA]</scope>
    <source>
        <strain evidence="3 4">28M-24</strain>
    </source>
</reference>
<keyword evidence="4" id="KW-1185">Reference proteome</keyword>
<gene>
    <name evidence="3" type="ORF">IEG06_10820</name>
</gene>
<dbReference type="Pfam" id="PF01476">
    <property type="entry name" value="LysM"/>
    <property type="match status" value="2"/>
</dbReference>
<feature type="domain" description="LysM" evidence="2">
    <location>
        <begin position="70"/>
        <end position="113"/>
    </location>
</feature>
<dbReference type="CDD" id="cd00118">
    <property type="entry name" value="LysM"/>
    <property type="match status" value="2"/>
</dbReference>
<evidence type="ECO:0000313" key="3">
    <source>
        <dbReference type="EMBL" id="MBD3863944.1"/>
    </source>
</evidence>
<dbReference type="RefSeq" id="WP_191101463.1">
    <property type="nucleotide sequence ID" value="NZ_JACXXH010000005.1"/>
</dbReference>
<proteinExistence type="predicted"/>
<feature type="region of interest" description="Disordered" evidence="1">
    <location>
        <begin position="146"/>
        <end position="167"/>
    </location>
</feature>